<proteinExistence type="predicted"/>
<dbReference type="InterPro" id="IPR018499">
    <property type="entry name" value="Tetraspanin/Peripherin"/>
</dbReference>
<comment type="subcellular location">
    <subcellularLocation>
        <location evidence="1">Membrane</location>
        <topology evidence="1">Multi-pass membrane protein</topology>
    </subcellularLocation>
</comment>
<reference evidence="6" key="1">
    <citation type="submission" date="2018-11" db="EMBL/GenBank/DDBJ databases">
        <authorList>
            <consortium name="Pathogen Informatics"/>
        </authorList>
    </citation>
    <scope>NUCLEOTIDE SEQUENCE</scope>
</reference>
<keyword evidence="4 5" id="KW-0472">Membrane</keyword>
<evidence type="ECO:0000256" key="2">
    <source>
        <dbReference type="ARBA" id="ARBA00022692"/>
    </source>
</evidence>
<evidence type="ECO:0000313" key="6">
    <source>
        <dbReference type="EMBL" id="VEL27482.1"/>
    </source>
</evidence>
<dbReference type="GO" id="GO:0016020">
    <property type="term" value="C:membrane"/>
    <property type="evidence" value="ECO:0007669"/>
    <property type="project" value="UniProtKB-SubCell"/>
</dbReference>
<feature type="transmembrane region" description="Helical" evidence="5">
    <location>
        <begin position="61"/>
        <end position="83"/>
    </location>
</feature>
<accession>A0A3S5FEU0</accession>
<organism evidence="6 7">
    <name type="scientific">Protopolystoma xenopodis</name>
    <dbReference type="NCBI Taxonomy" id="117903"/>
    <lineage>
        <taxon>Eukaryota</taxon>
        <taxon>Metazoa</taxon>
        <taxon>Spiralia</taxon>
        <taxon>Lophotrochozoa</taxon>
        <taxon>Platyhelminthes</taxon>
        <taxon>Monogenea</taxon>
        <taxon>Polyopisthocotylea</taxon>
        <taxon>Polystomatidea</taxon>
        <taxon>Polystomatidae</taxon>
        <taxon>Protopolystoma</taxon>
    </lineage>
</organism>
<dbReference type="AlphaFoldDB" id="A0A3S5FEU0"/>
<dbReference type="SUPFAM" id="SSF48652">
    <property type="entry name" value="Tetraspanin"/>
    <property type="match status" value="1"/>
</dbReference>
<evidence type="ECO:0000256" key="1">
    <source>
        <dbReference type="ARBA" id="ARBA00004141"/>
    </source>
</evidence>
<evidence type="ECO:0008006" key="8">
    <source>
        <dbReference type="Google" id="ProtNLM"/>
    </source>
</evidence>
<gene>
    <name evidence="6" type="ORF">PXEA_LOCUS20922</name>
</gene>
<dbReference type="EMBL" id="CAAALY010087572">
    <property type="protein sequence ID" value="VEL27482.1"/>
    <property type="molecule type" value="Genomic_DNA"/>
</dbReference>
<evidence type="ECO:0000256" key="5">
    <source>
        <dbReference type="SAM" id="Phobius"/>
    </source>
</evidence>
<protein>
    <recommendedName>
        <fullName evidence="8">Tetraspanin</fullName>
    </recommendedName>
</protein>
<evidence type="ECO:0000256" key="3">
    <source>
        <dbReference type="ARBA" id="ARBA00022989"/>
    </source>
</evidence>
<dbReference type="Pfam" id="PF00335">
    <property type="entry name" value="Tetraspanin"/>
    <property type="match status" value="1"/>
</dbReference>
<dbReference type="OrthoDB" id="10051815at2759"/>
<dbReference type="Gene3D" id="1.10.1450.10">
    <property type="entry name" value="Tetraspanin"/>
    <property type="match status" value="1"/>
</dbReference>
<feature type="transmembrane region" description="Helical" evidence="5">
    <location>
        <begin position="233"/>
        <end position="259"/>
    </location>
</feature>
<keyword evidence="2 5" id="KW-0812">Transmembrane</keyword>
<comment type="caution">
    <text evidence="6">The sequence shown here is derived from an EMBL/GenBank/DDBJ whole genome shotgun (WGS) entry which is preliminary data.</text>
</comment>
<dbReference type="InterPro" id="IPR008952">
    <property type="entry name" value="Tetraspanin_EC2_sf"/>
</dbReference>
<sequence length="275" mass="31251">MTPRDRVWIVEHLLESVLKNESKNDEFRPPDASGPQLSRNRTREELSSWLTINSLDSSLRQILICTGFFTTLISASCLLGICLKSNALLYIYLVPTCLVFFFIVGVIGLLNFHPNSIFMSLRYLLARVFVENYTLRKSGTVNSAFTILWEHLQERHNCCGAISANDFHLVSGFNSVASRLPLSCCAQQANCTLDYPFNHVKYSLVQLDLEPPLAAEGIYQPCFPIIWDYVKVYFGVIVYILVSIDIYLFGLACLAIHVIRVRIQNQTMKRGKGKR</sequence>
<keyword evidence="7" id="KW-1185">Reference proteome</keyword>
<feature type="transmembrane region" description="Helical" evidence="5">
    <location>
        <begin position="90"/>
        <end position="112"/>
    </location>
</feature>
<keyword evidence="3 5" id="KW-1133">Transmembrane helix</keyword>
<name>A0A3S5FEU0_9PLAT</name>
<evidence type="ECO:0000256" key="4">
    <source>
        <dbReference type="ARBA" id="ARBA00023136"/>
    </source>
</evidence>
<dbReference type="Proteomes" id="UP000784294">
    <property type="component" value="Unassembled WGS sequence"/>
</dbReference>
<evidence type="ECO:0000313" key="7">
    <source>
        <dbReference type="Proteomes" id="UP000784294"/>
    </source>
</evidence>